<evidence type="ECO:0000313" key="1">
    <source>
        <dbReference type="EMBL" id="KRY04060.1"/>
    </source>
</evidence>
<name>A0A0V0YVD7_9BILA</name>
<sequence length="31" mass="3509">MNLVCLEVKSVWKSQLLPSLAYVQLLCDCVL</sequence>
<protein>
    <submittedName>
        <fullName evidence="1">Uncharacterized protein</fullName>
    </submittedName>
</protein>
<dbReference type="Proteomes" id="UP000054783">
    <property type="component" value="Unassembled WGS sequence"/>
</dbReference>
<reference evidence="1 2" key="1">
    <citation type="submission" date="2015-01" db="EMBL/GenBank/DDBJ databases">
        <title>Evolution of Trichinella species and genotypes.</title>
        <authorList>
            <person name="Korhonen P.K."/>
            <person name="Edoardo P."/>
            <person name="Giuseppe L.R."/>
            <person name="Gasser R.B."/>
        </authorList>
    </citation>
    <scope>NUCLEOTIDE SEQUENCE [LARGE SCALE GENOMIC DNA]</scope>
    <source>
        <strain evidence="1">ISS2496</strain>
    </source>
</reference>
<gene>
    <name evidence="1" type="ORF">T12_9898</name>
</gene>
<organism evidence="1 2">
    <name type="scientific">Trichinella patagoniensis</name>
    <dbReference type="NCBI Taxonomy" id="990121"/>
    <lineage>
        <taxon>Eukaryota</taxon>
        <taxon>Metazoa</taxon>
        <taxon>Ecdysozoa</taxon>
        <taxon>Nematoda</taxon>
        <taxon>Enoplea</taxon>
        <taxon>Dorylaimia</taxon>
        <taxon>Trichinellida</taxon>
        <taxon>Trichinellidae</taxon>
        <taxon>Trichinella</taxon>
    </lineage>
</organism>
<keyword evidence="2" id="KW-1185">Reference proteome</keyword>
<comment type="caution">
    <text evidence="1">The sequence shown here is derived from an EMBL/GenBank/DDBJ whole genome shotgun (WGS) entry which is preliminary data.</text>
</comment>
<proteinExistence type="predicted"/>
<accession>A0A0V0YVD7</accession>
<evidence type="ECO:0000313" key="2">
    <source>
        <dbReference type="Proteomes" id="UP000054783"/>
    </source>
</evidence>
<dbReference type="EMBL" id="JYDQ01002237">
    <property type="protein sequence ID" value="KRY04060.1"/>
    <property type="molecule type" value="Genomic_DNA"/>
</dbReference>
<dbReference type="AlphaFoldDB" id="A0A0V0YVD7"/>